<evidence type="ECO:0000256" key="1">
    <source>
        <dbReference type="ARBA" id="ARBA00010701"/>
    </source>
</evidence>
<dbReference type="Proteomes" id="UP000005204">
    <property type="component" value="Unassembled WGS sequence"/>
</dbReference>
<dbReference type="Gene3D" id="3.40.50.1820">
    <property type="entry name" value="alpha/beta hydrolase"/>
    <property type="match status" value="1"/>
</dbReference>
<evidence type="ECO:0000256" key="3">
    <source>
        <dbReference type="ARBA" id="ARBA00022801"/>
    </source>
</evidence>
<keyword evidence="4" id="KW-0442">Lipid degradation</keyword>
<keyword evidence="10" id="KW-1185">Reference proteome</keyword>
<protein>
    <submittedName>
        <fullName evidence="8">Triacylglycerol lipase</fullName>
    </submittedName>
</protein>
<dbReference type="Pfam" id="PF00561">
    <property type="entry name" value="Abhydrolase_1"/>
    <property type="match status" value="1"/>
</dbReference>
<sequence>MYRQSYKSLRLVAHAQYLLECTKMKMHVFLVILVALARVSVQGFDLFGSSRSLVNNFEDARNYIETQKDKVIEEWSSYMEDIKLSSSWTNFLEDKENPSLEDPDVVLSVPAMITRRGYRCETHSLISQGYVLNIHRIPQARSGGDTPSNTVILQHGLFASSADWVLNGPGKSLAFVLADAGYDVWMPNIRGNRYSREHTTLKSSSTQYWNFSWHEVAQHDIPAIIDYIRERKGSDTKIAYMGHSMGSTMLFAMLALRPEYNAVLRAGLALGPVVYLSHIKSPVKTLAPVVANAARMNVIKNGELVPKQSGFGQMMSACSSDDVDTYVCKNAIFFICGTDEKQFNKTLLPVFLSHLGTGTSMKTILHFAQEIDAAGRFQQFDYGPTNNMKIYNSETPPEYDLRKITLPIYLLYSRNDLLSSEQDVDKLYQDWETRTEIYLVPDPEFNHVDYLMANDAPRLLNDKVLQFLLAAFADHQGPDRHMGTRESVRQYKASRKVLNT</sequence>
<dbReference type="InterPro" id="IPR000073">
    <property type="entry name" value="AB_hydrolase_1"/>
</dbReference>
<name>Q2F5V1_BOMMO</name>
<evidence type="ECO:0000256" key="2">
    <source>
        <dbReference type="ARBA" id="ARBA00022729"/>
    </source>
</evidence>
<dbReference type="AlphaFoldDB" id="Q2F5V1"/>
<evidence type="ECO:0000313" key="9">
    <source>
        <dbReference type="EnsemblMetazoa" id="NP_001040220.1"/>
    </source>
</evidence>
<keyword evidence="3" id="KW-0378">Hydrolase</keyword>
<dbReference type="PANTHER" id="PTHR11005">
    <property type="entry name" value="LYSOSOMAL ACID LIPASE-RELATED"/>
    <property type="match status" value="1"/>
</dbReference>
<dbReference type="ESTHER" id="bommo-q2f5v1">
    <property type="family name" value="Acidic_Lipase"/>
</dbReference>
<comment type="similarity">
    <text evidence="1">Belongs to the AB hydrolase superfamily. Lipase family.</text>
</comment>
<dbReference type="SUPFAM" id="SSF53474">
    <property type="entry name" value="alpha/beta-Hydrolases"/>
    <property type="match status" value="1"/>
</dbReference>
<evidence type="ECO:0000256" key="6">
    <source>
        <dbReference type="ARBA" id="ARBA00023180"/>
    </source>
</evidence>
<dbReference type="GO" id="GO:0016042">
    <property type="term" value="P:lipid catabolic process"/>
    <property type="evidence" value="ECO:0007669"/>
    <property type="project" value="UniProtKB-KW"/>
</dbReference>
<dbReference type="EnsemblMetazoa" id="NM_001046755.1">
    <property type="protein sequence ID" value="NP_001040220.1"/>
    <property type="gene ID" value="LOC692912"/>
</dbReference>
<dbReference type="OrthoDB" id="9974421at2759"/>
<evidence type="ECO:0000259" key="7">
    <source>
        <dbReference type="Pfam" id="PF00561"/>
    </source>
</evidence>
<keyword evidence="2" id="KW-0732">Signal</keyword>
<dbReference type="SMR" id="Q2F5V1"/>
<dbReference type="InterPro" id="IPR029058">
    <property type="entry name" value="AB_hydrolase_fold"/>
</dbReference>
<gene>
    <name evidence="9" type="primary">692912</name>
</gene>
<keyword evidence="5" id="KW-0443">Lipid metabolism</keyword>
<accession>Q2F5V1</accession>
<dbReference type="HOGENOM" id="CLU_010974_0_3_1"/>
<evidence type="ECO:0000256" key="4">
    <source>
        <dbReference type="ARBA" id="ARBA00022963"/>
    </source>
</evidence>
<reference evidence="8" key="1">
    <citation type="submission" date="2005-11" db="EMBL/GenBank/DDBJ databases">
        <title>Blast silkworm EST database for functional genes.</title>
        <authorList>
            <person name="Niu B.L."/>
            <person name="Meng Z.Q."/>
            <person name="Weng H.B."/>
            <person name="Shen W.F."/>
            <person name="He L.H."/>
            <person name="Zheng K.F."/>
            <person name="Ye S.T."/>
            <person name="Lin T.B."/>
            <person name="Chen J.E."/>
        </authorList>
    </citation>
    <scope>NUCLEOTIDE SEQUENCE</scope>
</reference>
<dbReference type="KEGG" id="bmor:692912"/>
<dbReference type="EMBL" id="DQ311322">
    <property type="protein sequence ID" value="ABD36266.1"/>
    <property type="molecule type" value="mRNA"/>
</dbReference>
<dbReference type="GO" id="GO:0016787">
    <property type="term" value="F:hydrolase activity"/>
    <property type="evidence" value="ECO:0007669"/>
    <property type="project" value="UniProtKB-KW"/>
</dbReference>
<dbReference type="FunFam" id="3.40.50.1820:FF:000057">
    <property type="entry name" value="Lipase"/>
    <property type="match status" value="1"/>
</dbReference>
<evidence type="ECO:0000256" key="5">
    <source>
        <dbReference type="ARBA" id="ARBA00023098"/>
    </source>
</evidence>
<evidence type="ECO:0000313" key="8">
    <source>
        <dbReference type="EMBL" id="ABD36266.1"/>
    </source>
</evidence>
<keyword evidence="6" id="KW-0325">Glycoprotein</keyword>
<reference evidence="10" key="2">
    <citation type="journal article" date="2008" name="Insect Biochem. Mol. Biol.">
        <title>The genome of a lepidopteran model insect, the silkworm Bombyx mori.</title>
        <authorList>
            <consortium name="International Silkworm Genome Consortium"/>
        </authorList>
    </citation>
    <scope>NUCLEOTIDE SEQUENCE [LARGE SCALE GENOMIC DNA]</scope>
    <source>
        <strain evidence="10">p50T</strain>
    </source>
</reference>
<feature type="domain" description="AB hydrolase-1" evidence="7">
    <location>
        <begin position="149"/>
        <end position="259"/>
    </location>
</feature>
<reference evidence="9" key="3">
    <citation type="submission" date="2022-06" db="UniProtKB">
        <authorList>
            <consortium name="EnsemblMetazoa"/>
        </authorList>
    </citation>
    <scope>IDENTIFICATION</scope>
    <source>
        <strain evidence="9">p50T (Dazao)</strain>
    </source>
</reference>
<proteinExistence type="evidence at transcript level"/>
<evidence type="ECO:0000313" key="10">
    <source>
        <dbReference type="Proteomes" id="UP000005204"/>
    </source>
</evidence>
<organism evidence="8">
    <name type="scientific">Bombyx mori</name>
    <name type="common">Silk moth</name>
    <dbReference type="NCBI Taxonomy" id="7091"/>
    <lineage>
        <taxon>Eukaryota</taxon>
        <taxon>Metazoa</taxon>
        <taxon>Ecdysozoa</taxon>
        <taxon>Arthropoda</taxon>
        <taxon>Hexapoda</taxon>
        <taxon>Insecta</taxon>
        <taxon>Pterygota</taxon>
        <taxon>Neoptera</taxon>
        <taxon>Endopterygota</taxon>
        <taxon>Lepidoptera</taxon>
        <taxon>Glossata</taxon>
        <taxon>Ditrysia</taxon>
        <taxon>Bombycoidea</taxon>
        <taxon>Bombycidae</taxon>
        <taxon>Bombycinae</taxon>
        <taxon>Bombyx</taxon>
    </lineage>
</organism>